<dbReference type="Proteomes" id="UP001589943">
    <property type="component" value="Unassembled WGS sequence"/>
</dbReference>
<dbReference type="EMBL" id="JBHLTL010000001">
    <property type="protein sequence ID" value="MFC0588592.1"/>
    <property type="molecule type" value="Genomic_DNA"/>
</dbReference>
<dbReference type="RefSeq" id="WP_379480088.1">
    <property type="nucleotide sequence ID" value="NZ_JBHLTL010000001.1"/>
</dbReference>
<proteinExistence type="predicted"/>
<evidence type="ECO:0000256" key="1">
    <source>
        <dbReference type="SAM" id="MobiDB-lite"/>
    </source>
</evidence>
<evidence type="ECO:0000313" key="3">
    <source>
        <dbReference type="Proteomes" id="UP001589943"/>
    </source>
</evidence>
<protein>
    <submittedName>
        <fullName evidence="2">Uncharacterized protein</fullName>
    </submittedName>
</protein>
<sequence length="97" mass="10340">MTMINFAARILPHSIGDAVSEFTRDNPLLGSGVTALAARWAMRSGPAAIALVGAGLLYRYLRHNRAASPAESTRRTRAARTKSSPRKAAKPPRAKAA</sequence>
<feature type="compositionally biased region" description="Basic residues" evidence="1">
    <location>
        <begin position="75"/>
        <end position="97"/>
    </location>
</feature>
<feature type="region of interest" description="Disordered" evidence="1">
    <location>
        <begin position="66"/>
        <end position="97"/>
    </location>
</feature>
<organism evidence="2 3">
    <name type="scientific">Novosphingobium aquiterrae</name>
    <dbReference type="NCBI Taxonomy" id="624388"/>
    <lineage>
        <taxon>Bacteria</taxon>
        <taxon>Pseudomonadati</taxon>
        <taxon>Pseudomonadota</taxon>
        <taxon>Alphaproteobacteria</taxon>
        <taxon>Sphingomonadales</taxon>
        <taxon>Sphingomonadaceae</taxon>
        <taxon>Novosphingobium</taxon>
    </lineage>
</organism>
<comment type="caution">
    <text evidence="2">The sequence shown here is derived from an EMBL/GenBank/DDBJ whole genome shotgun (WGS) entry which is preliminary data.</text>
</comment>
<reference evidence="2 3" key="1">
    <citation type="submission" date="2024-09" db="EMBL/GenBank/DDBJ databases">
        <authorList>
            <person name="Sun Q."/>
            <person name="Mori K."/>
        </authorList>
    </citation>
    <scope>NUCLEOTIDE SEQUENCE [LARGE SCALE GENOMIC DNA]</scope>
    <source>
        <strain evidence="2 3">NCAIM B.02537</strain>
    </source>
</reference>
<keyword evidence="3" id="KW-1185">Reference proteome</keyword>
<accession>A0ABV6PFI2</accession>
<evidence type="ECO:0000313" key="2">
    <source>
        <dbReference type="EMBL" id="MFC0588592.1"/>
    </source>
</evidence>
<gene>
    <name evidence="2" type="ORF">ACFFF7_04135</name>
</gene>
<name>A0ABV6PFI2_9SPHN</name>